<keyword evidence="1" id="KW-0732">Signal</keyword>
<organism evidence="3 4">
    <name type="scientific">Chitinophaga tropicalis</name>
    <dbReference type="NCBI Taxonomy" id="2683588"/>
    <lineage>
        <taxon>Bacteria</taxon>
        <taxon>Pseudomonadati</taxon>
        <taxon>Bacteroidota</taxon>
        <taxon>Chitinophagia</taxon>
        <taxon>Chitinophagales</taxon>
        <taxon>Chitinophagaceae</taxon>
        <taxon>Chitinophaga</taxon>
    </lineage>
</organism>
<sequence>MKKITILVLLSMEILLSASCNKNGNGKYNEGPDSIDTTGSVFVPSDPPVAASIGFFLSPWSGKTLKVSSFTEAAPPATTKYTVTVDASSIVTKISPALFGNNSNPYMSQMVNQPQLITHLTNLHPGIIRFPGGNISSVYFWNRQPGNAPADAPAQVVNADGNKVDPGYWYGGNTADWTLSVDNYYSMLQQTGNEGIITVNYGYARYGTAADPVAAAAHLAADWVRYDNGRTKYWEIGNESNGTWQTGYRIDVSQNKDGQSEFVSGDLYGRHYKVFADSMRKAAAEKGKTIYIGAQLLEVEPASWATETDKKWNSGVLQQVGGVTDFYIVHSYFTPYNTNSNPQEILASAATVTKTISSHLSSSFSASGATAKPVALTEWNIFAVGSQQMVSQVAGMHAVMVWGELIRNKFGMASRWDLANSWENGNDHGLFSQGESASGEARWAPRPAFYYQYFFRKFLGDRSINATVSDSNANINAYASTFNSGEVGLTLVNRASITQNVTVAFKNFNPGARYYWYVLTGGEGVTGFSRKVFVNGSGPTGIAGGPENYTALNPYGASTSNGIKVSLPPMSVVNVAIEEK</sequence>
<dbReference type="SUPFAM" id="SSF51445">
    <property type="entry name" value="(Trans)glycosidases"/>
    <property type="match status" value="1"/>
</dbReference>
<dbReference type="Proteomes" id="UP000461730">
    <property type="component" value="Unassembled WGS sequence"/>
</dbReference>
<evidence type="ECO:0000256" key="1">
    <source>
        <dbReference type="SAM" id="SignalP"/>
    </source>
</evidence>
<dbReference type="EMBL" id="WRXN01000002">
    <property type="protein sequence ID" value="MVT08190.1"/>
    <property type="molecule type" value="Genomic_DNA"/>
</dbReference>
<dbReference type="AlphaFoldDB" id="A0A7K1U1L1"/>
<evidence type="ECO:0000313" key="4">
    <source>
        <dbReference type="Proteomes" id="UP000461730"/>
    </source>
</evidence>
<dbReference type="PANTHER" id="PTHR43576:SF3">
    <property type="entry name" value="ALPHA-L-ARABINOFURANOSIDASE C"/>
    <property type="match status" value="1"/>
</dbReference>
<feature type="domain" description="Alpha-L-arabinofuranosidase 1 catalytic" evidence="2">
    <location>
        <begin position="120"/>
        <end position="285"/>
    </location>
</feature>
<accession>A0A7K1U1L1</accession>
<proteinExistence type="predicted"/>
<feature type="chain" id="PRO_5029724873" evidence="1">
    <location>
        <begin position="23"/>
        <end position="580"/>
    </location>
</feature>
<dbReference type="RefSeq" id="WP_157305601.1">
    <property type="nucleotide sequence ID" value="NZ_WRXN01000002.1"/>
</dbReference>
<feature type="signal peptide" evidence="1">
    <location>
        <begin position="1"/>
        <end position="22"/>
    </location>
</feature>
<dbReference type="GO" id="GO:0000272">
    <property type="term" value="P:polysaccharide catabolic process"/>
    <property type="evidence" value="ECO:0007669"/>
    <property type="project" value="TreeGrafter"/>
</dbReference>
<dbReference type="PANTHER" id="PTHR43576">
    <property type="entry name" value="ALPHA-L-ARABINOFURANOSIDASE C-RELATED"/>
    <property type="match status" value="1"/>
</dbReference>
<protein>
    <submittedName>
        <fullName evidence="3">Alpha-L-arabinofuranosidase</fullName>
    </submittedName>
</protein>
<evidence type="ECO:0000313" key="3">
    <source>
        <dbReference type="EMBL" id="MVT08190.1"/>
    </source>
</evidence>
<gene>
    <name evidence="3" type="ORF">GO493_07955</name>
</gene>
<name>A0A7K1U1L1_9BACT</name>
<dbReference type="InterPro" id="IPR055235">
    <property type="entry name" value="ASD1_cat"/>
</dbReference>
<keyword evidence="4" id="KW-1185">Reference proteome</keyword>
<reference evidence="3 4" key="1">
    <citation type="submission" date="2019-12" db="EMBL/GenBank/DDBJ databases">
        <title>Chitinophaga sp. strain ysch24 (GDMCC 1.1355), whole genome shotgun sequence.</title>
        <authorList>
            <person name="Zhang X."/>
        </authorList>
    </citation>
    <scope>NUCLEOTIDE SEQUENCE [LARGE SCALE GENOMIC DNA]</scope>
    <source>
        <strain evidence="4">ysch24</strain>
    </source>
</reference>
<dbReference type="Gene3D" id="3.20.20.80">
    <property type="entry name" value="Glycosidases"/>
    <property type="match status" value="1"/>
</dbReference>
<evidence type="ECO:0000259" key="2">
    <source>
        <dbReference type="Pfam" id="PF22848"/>
    </source>
</evidence>
<dbReference type="InterPro" id="IPR017853">
    <property type="entry name" value="GH"/>
</dbReference>
<dbReference type="Pfam" id="PF22848">
    <property type="entry name" value="ASD1_dom"/>
    <property type="match status" value="1"/>
</dbReference>
<comment type="caution">
    <text evidence="3">The sequence shown here is derived from an EMBL/GenBank/DDBJ whole genome shotgun (WGS) entry which is preliminary data.</text>
</comment>